<keyword evidence="2" id="KW-1185">Reference proteome</keyword>
<evidence type="ECO:0000313" key="2">
    <source>
        <dbReference type="Proteomes" id="UP000188354"/>
    </source>
</evidence>
<protein>
    <submittedName>
        <fullName evidence="1">Uncharacterized protein</fullName>
    </submittedName>
</protein>
<evidence type="ECO:0000313" key="1">
    <source>
        <dbReference type="EMBL" id="OIV89118.1"/>
    </source>
</evidence>
<name>A0A1J7FMI9_LUPAN</name>
<organism evidence="1 2">
    <name type="scientific">Lupinus angustifolius</name>
    <name type="common">Narrow-leaved blue lupine</name>
    <dbReference type="NCBI Taxonomy" id="3871"/>
    <lineage>
        <taxon>Eukaryota</taxon>
        <taxon>Viridiplantae</taxon>
        <taxon>Streptophyta</taxon>
        <taxon>Embryophyta</taxon>
        <taxon>Tracheophyta</taxon>
        <taxon>Spermatophyta</taxon>
        <taxon>Magnoliopsida</taxon>
        <taxon>eudicotyledons</taxon>
        <taxon>Gunneridae</taxon>
        <taxon>Pentapetalae</taxon>
        <taxon>rosids</taxon>
        <taxon>fabids</taxon>
        <taxon>Fabales</taxon>
        <taxon>Fabaceae</taxon>
        <taxon>Papilionoideae</taxon>
        <taxon>50 kb inversion clade</taxon>
        <taxon>genistoids sensu lato</taxon>
        <taxon>core genistoids</taxon>
        <taxon>Genisteae</taxon>
        <taxon>Lupinus</taxon>
    </lineage>
</organism>
<gene>
    <name evidence="1" type="ORF">TanjilG_26964</name>
</gene>
<reference evidence="1 2" key="1">
    <citation type="journal article" date="2017" name="Plant Biotechnol. J.">
        <title>A comprehensive draft genome sequence for lupin (Lupinus angustifolius), an emerging health food: insights into plant-microbe interactions and legume evolution.</title>
        <authorList>
            <person name="Hane J.K."/>
            <person name="Ming Y."/>
            <person name="Kamphuis L.G."/>
            <person name="Nelson M.N."/>
            <person name="Garg G."/>
            <person name="Atkins C.A."/>
            <person name="Bayer P.E."/>
            <person name="Bravo A."/>
            <person name="Bringans S."/>
            <person name="Cannon S."/>
            <person name="Edwards D."/>
            <person name="Foley R."/>
            <person name="Gao L.L."/>
            <person name="Harrison M.J."/>
            <person name="Huang W."/>
            <person name="Hurgobin B."/>
            <person name="Li S."/>
            <person name="Liu C.W."/>
            <person name="McGrath A."/>
            <person name="Morahan G."/>
            <person name="Murray J."/>
            <person name="Weller J."/>
            <person name="Jian J."/>
            <person name="Singh K.B."/>
        </authorList>
    </citation>
    <scope>NUCLEOTIDE SEQUENCE [LARGE SCALE GENOMIC DNA]</scope>
    <source>
        <strain evidence="2">cv. Tanjil</strain>
        <tissue evidence="1">Whole plant</tissue>
    </source>
</reference>
<dbReference type="Gramene" id="OIV89118">
    <property type="protein sequence ID" value="OIV89118"/>
    <property type="gene ID" value="TanjilG_26964"/>
</dbReference>
<dbReference type="EMBL" id="KV862398">
    <property type="protein sequence ID" value="OIV89118.1"/>
    <property type="molecule type" value="Genomic_DNA"/>
</dbReference>
<dbReference type="Proteomes" id="UP000188354">
    <property type="component" value="Unassembled WGS sequence"/>
</dbReference>
<dbReference type="AlphaFoldDB" id="A0A1J7FMI9"/>
<proteinExistence type="predicted"/>
<sequence>MTLYKLRFSFDVDEFRFGLMVLPTDSQKEGYQNFLIRPIWPNRTIQESSMVAQPPAVE</sequence>
<accession>A0A1J7FMI9</accession>